<dbReference type="SMART" id="SM00028">
    <property type="entry name" value="TPR"/>
    <property type="match status" value="8"/>
</dbReference>
<name>A0A1E5FZI9_9FIRM</name>
<evidence type="ECO:0000256" key="2">
    <source>
        <dbReference type="ARBA" id="ARBA00022803"/>
    </source>
</evidence>
<dbReference type="PANTHER" id="PTHR44858:SF1">
    <property type="entry name" value="UDP-N-ACETYLGLUCOSAMINE--PEPTIDE N-ACETYLGLUCOSAMINYLTRANSFERASE SPINDLY-RELATED"/>
    <property type="match status" value="1"/>
</dbReference>
<evidence type="ECO:0000256" key="1">
    <source>
        <dbReference type="ARBA" id="ARBA00022737"/>
    </source>
</evidence>
<dbReference type="AlphaFoldDB" id="A0A1E5FZI9"/>
<dbReference type="EMBL" id="MIJE01000033">
    <property type="protein sequence ID" value="OEF95982.1"/>
    <property type="molecule type" value="Genomic_DNA"/>
</dbReference>
<keyword evidence="1" id="KW-0677">Repeat</keyword>
<gene>
    <name evidence="3" type="ORF">BHF68_09525</name>
</gene>
<dbReference type="InterPro" id="IPR019734">
    <property type="entry name" value="TPR_rpt"/>
</dbReference>
<dbReference type="Gene3D" id="1.25.40.10">
    <property type="entry name" value="Tetratricopeptide repeat domain"/>
    <property type="match status" value="3"/>
</dbReference>
<protein>
    <submittedName>
        <fullName evidence="3">Uncharacterized protein</fullName>
    </submittedName>
</protein>
<dbReference type="InterPro" id="IPR011990">
    <property type="entry name" value="TPR-like_helical_dom_sf"/>
</dbReference>
<evidence type="ECO:0000313" key="3">
    <source>
        <dbReference type="EMBL" id="OEF95982.1"/>
    </source>
</evidence>
<dbReference type="RefSeq" id="WP_069643902.1">
    <property type="nucleotide sequence ID" value="NZ_MIJE01000033.1"/>
</dbReference>
<dbReference type="Proteomes" id="UP000094296">
    <property type="component" value="Unassembled WGS sequence"/>
</dbReference>
<dbReference type="SUPFAM" id="SSF48452">
    <property type="entry name" value="TPR-like"/>
    <property type="match status" value="2"/>
</dbReference>
<reference evidence="3 4" key="1">
    <citation type="submission" date="2016-09" db="EMBL/GenBank/DDBJ databases">
        <title>Draft genome sequence for the type strain of Desulfuribacillus alkaliarsenatis AHT28, an obligately anaerobic, sulfidogenic bacterium isolated from Russian soda lake sediments.</title>
        <authorList>
            <person name="Abin C.A."/>
            <person name="Hollibaugh J.T."/>
        </authorList>
    </citation>
    <scope>NUCLEOTIDE SEQUENCE [LARGE SCALE GENOMIC DNA]</scope>
    <source>
        <strain evidence="3 4">AHT28</strain>
    </source>
</reference>
<proteinExistence type="predicted"/>
<dbReference type="OrthoDB" id="2370959at2"/>
<dbReference type="InterPro" id="IPR013105">
    <property type="entry name" value="TPR_2"/>
</dbReference>
<dbReference type="Pfam" id="PF13424">
    <property type="entry name" value="TPR_12"/>
    <property type="match status" value="1"/>
</dbReference>
<dbReference type="InterPro" id="IPR050498">
    <property type="entry name" value="Ycf3"/>
</dbReference>
<accession>A0A1E5FZI9</accession>
<sequence length="487" mass="57148">MSSYKYFDELFEKLVELHEQLDTASMKEKNIIIDELRNVQTQGDDIYKQWLILQEYIDILDQEYNLSMKQEKAAETEYKTNKEVAPNGDTSNLKIDTKENELPDNEQKTKQIFWVADEEAVTTFRKGIGYFELLMFENSIEYFKETVNNDPNFMMARVYLGLCYLSLGKFNEAEEELKKSLLFAEEGNPYITLANHALGCVYAQLKKYELAQQYFQEVIHIDENFKNIYFNLGASYYNQQNYAKAKSIFLKGIKLNPKDWELYFLLGKCNMFLMDFNQAIKNLKIAFQLSNRIEVGLTLGKAYEITNQTSMASGVYENLLELFPKEAELYHRMGWIHLYNNEHNKAVIAIKRAIVLDRKNESYLFSLGWVYLHANKKTQANICFKQIEKCNIKNIYSKIGFAKLANESDSYNNAKEYLLKAIKDTYTKHELGVLAYHLGYYWLQRKNYNKSLNSFKASLRIAPYLTESNFYIQVLDKITNKEKQPIT</sequence>
<comment type="caution">
    <text evidence="3">The sequence shown here is derived from an EMBL/GenBank/DDBJ whole genome shotgun (WGS) entry which is preliminary data.</text>
</comment>
<evidence type="ECO:0000313" key="4">
    <source>
        <dbReference type="Proteomes" id="UP000094296"/>
    </source>
</evidence>
<keyword evidence="2" id="KW-0802">TPR repeat</keyword>
<dbReference type="Pfam" id="PF13181">
    <property type="entry name" value="TPR_8"/>
    <property type="match status" value="1"/>
</dbReference>
<dbReference type="Pfam" id="PF07719">
    <property type="entry name" value="TPR_2"/>
    <property type="match status" value="1"/>
</dbReference>
<dbReference type="PANTHER" id="PTHR44858">
    <property type="entry name" value="TETRATRICOPEPTIDE REPEAT PROTEIN 6"/>
    <property type="match status" value="1"/>
</dbReference>
<organism evidence="3 4">
    <name type="scientific">Desulfuribacillus alkaliarsenatis</name>
    <dbReference type="NCBI Taxonomy" id="766136"/>
    <lineage>
        <taxon>Bacteria</taxon>
        <taxon>Bacillati</taxon>
        <taxon>Bacillota</taxon>
        <taxon>Desulfuribacillia</taxon>
        <taxon>Desulfuribacillales</taxon>
        <taxon>Desulfuribacillaceae</taxon>
        <taxon>Desulfuribacillus</taxon>
    </lineage>
</organism>
<dbReference type="STRING" id="766136.BHF68_09525"/>
<keyword evidence="4" id="KW-1185">Reference proteome</keyword>